<sequence length="93" mass="10213">MGMRRMPSESTCERLHQALCECHQRIPSGPARESACHHLNRALAQCIVSLVCPCESEAVRTLCSSGGTSLKRSQCHQAHLSLSLCLSSHQQKL</sequence>
<accession>A0AAD7PJH0</accession>
<dbReference type="EMBL" id="JARAOO010000009">
    <property type="protein sequence ID" value="KAJ7957460.1"/>
    <property type="molecule type" value="Genomic_DNA"/>
</dbReference>
<name>A0AAD7PJH0_QUISA</name>
<protein>
    <submittedName>
        <fullName evidence="3">COX assembly mitochondrial protein</fullName>
    </submittedName>
</protein>
<dbReference type="EMBL" id="JARAOO010000009">
    <property type="protein sequence ID" value="KAJ7957462.1"/>
    <property type="molecule type" value="Genomic_DNA"/>
</dbReference>
<proteinExistence type="predicted"/>
<dbReference type="AlphaFoldDB" id="A0AAD7PJH0"/>
<dbReference type="KEGG" id="qsa:O6P43_023764"/>
<evidence type="ECO:0000313" key="3">
    <source>
        <dbReference type="EMBL" id="KAJ7957462.1"/>
    </source>
</evidence>
<evidence type="ECO:0000313" key="2">
    <source>
        <dbReference type="EMBL" id="KAJ7957461.1"/>
    </source>
</evidence>
<keyword evidence="4" id="KW-1185">Reference proteome</keyword>
<evidence type="ECO:0000313" key="4">
    <source>
        <dbReference type="Proteomes" id="UP001163823"/>
    </source>
</evidence>
<dbReference type="KEGG" id="qsa:O6P43_023765"/>
<dbReference type="Proteomes" id="UP001163823">
    <property type="component" value="Chromosome 9"/>
</dbReference>
<reference evidence="3" key="1">
    <citation type="journal article" date="2023" name="Science">
        <title>Elucidation of the pathway for biosynthesis of saponin adjuvants from the soapbark tree.</title>
        <authorList>
            <person name="Reed J."/>
            <person name="Orme A."/>
            <person name="El-Demerdash A."/>
            <person name="Owen C."/>
            <person name="Martin L.B.B."/>
            <person name="Misra R.C."/>
            <person name="Kikuchi S."/>
            <person name="Rejzek M."/>
            <person name="Martin A.C."/>
            <person name="Harkess A."/>
            <person name="Leebens-Mack J."/>
            <person name="Louveau T."/>
            <person name="Stephenson M.J."/>
            <person name="Osbourn A."/>
        </authorList>
    </citation>
    <scope>NUCLEOTIDE SEQUENCE</scope>
    <source>
        <strain evidence="3">S10</strain>
    </source>
</reference>
<evidence type="ECO:0000313" key="1">
    <source>
        <dbReference type="EMBL" id="KAJ7957460.1"/>
    </source>
</evidence>
<gene>
    <name evidence="1" type="ORF">O6P43_023763</name>
    <name evidence="2" type="ORF">O6P43_023764</name>
    <name evidence="3" type="ORF">O6P43_023765</name>
</gene>
<dbReference type="EMBL" id="JARAOO010000009">
    <property type="protein sequence ID" value="KAJ7957461.1"/>
    <property type="molecule type" value="Genomic_DNA"/>
</dbReference>
<dbReference type="KEGG" id="qsa:O6P43_023763"/>
<comment type="caution">
    <text evidence="3">The sequence shown here is derived from an EMBL/GenBank/DDBJ whole genome shotgun (WGS) entry which is preliminary data.</text>
</comment>
<organism evidence="3 4">
    <name type="scientific">Quillaja saponaria</name>
    <name type="common">Soap bark tree</name>
    <dbReference type="NCBI Taxonomy" id="32244"/>
    <lineage>
        <taxon>Eukaryota</taxon>
        <taxon>Viridiplantae</taxon>
        <taxon>Streptophyta</taxon>
        <taxon>Embryophyta</taxon>
        <taxon>Tracheophyta</taxon>
        <taxon>Spermatophyta</taxon>
        <taxon>Magnoliopsida</taxon>
        <taxon>eudicotyledons</taxon>
        <taxon>Gunneridae</taxon>
        <taxon>Pentapetalae</taxon>
        <taxon>rosids</taxon>
        <taxon>fabids</taxon>
        <taxon>Fabales</taxon>
        <taxon>Quillajaceae</taxon>
        <taxon>Quillaja</taxon>
    </lineage>
</organism>